<dbReference type="EMBL" id="JAIWYP010000006">
    <property type="protein sequence ID" value="KAH3811404.1"/>
    <property type="molecule type" value="Genomic_DNA"/>
</dbReference>
<evidence type="ECO:0000256" key="1">
    <source>
        <dbReference type="SAM" id="MobiDB-lite"/>
    </source>
</evidence>
<dbReference type="Proteomes" id="UP000828390">
    <property type="component" value="Unassembled WGS sequence"/>
</dbReference>
<dbReference type="AlphaFoldDB" id="A0A9D4G6F5"/>
<evidence type="ECO:0000313" key="2">
    <source>
        <dbReference type="EMBL" id="KAH3811404.1"/>
    </source>
</evidence>
<sequence length="149" mass="16954">MESVDSSVQHPLLTGLTEQSDDEQNQGLKSLNGEFINHHGYGKVDCPEPINRQTTAVQQALYIVKPNGERVLLNPVAAANSEPDELFNYASQLRHWYLHLAELHDTAKEGDLNRTVLQLLYNGNSARNIQLGHWYRNFWHNVSLTIVQH</sequence>
<evidence type="ECO:0000313" key="3">
    <source>
        <dbReference type="Proteomes" id="UP000828390"/>
    </source>
</evidence>
<reference evidence="2" key="2">
    <citation type="submission" date="2020-11" db="EMBL/GenBank/DDBJ databases">
        <authorList>
            <person name="McCartney M.A."/>
            <person name="Auch B."/>
            <person name="Kono T."/>
            <person name="Mallez S."/>
            <person name="Becker A."/>
            <person name="Gohl D.M."/>
            <person name="Silverstein K.A.T."/>
            <person name="Koren S."/>
            <person name="Bechman K.B."/>
            <person name="Herman A."/>
            <person name="Abrahante J.E."/>
            <person name="Garbe J."/>
        </authorList>
    </citation>
    <scope>NUCLEOTIDE SEQUENCE</scope>
    <source>
        <strain evidence="2">Duluth1</strain>
        <tissue evidence="2">Whole animal</tissue>
    </source>
</reference>
<feature type="region of interest" description="Disordered" evidence="1">
    <location>
        <begin position="1"/>
        <end position="25"/>
    </location>
</feature>
<protein>
    <submittedName>
        <fullName evidence="2">Uncharacterized protein</fullName>
    </submittedName>
</protein>
<accession>A0A9D4G6F5</accession>
<name>A0A9D4G6F5_DREPO</name>
<reference evidence="2" key="1">
    <citation type="journal article" date="2019" name="bioRxiv">
        <title>The Genome of the Zebra Mussel, Dreissena polymorpha: A Resource for Invasive Species Research.</title>
        <authorList>
            <person name="McCartney M.A."/>
            <person name="Auch B."/>
            <person name="Kono T."/>
            <person name="Mallez S."/>
            <person name="Zhang Y."/>
            <person name="Obille A."/>
            <person name="Becker A."/>
            <person name="Abrahante J.E."/>
            <person name="Garbe J."/>
            <person name="Badalamenti J.P."/>
            <person name="Herman A."/>
            <person name="Mangelson H."/>
            <person name="Liachko I."/>
            <person name="Sullivan S."/>
            <person name="Sone E.D."/>
            <person name="Koren S."/>
            <person name="Silverstein K.A.T."/>
            <person name="Beckman K.B."/>
            <person name="Gohl D.M."/>
        </authorList>
    </citation>
    <scope>NUCLEOTIDE SEQUENCE</scope>
    <source>
        <strain evidence="2">Duluth1</strain>
        <tissue evidence="2">Whole animal</tissue>
    </source>
</reference>
<organism evidence="2 3">
    <name type="scientific">Dreissena polymorpha</name>
    <name type="common">Zebra mussel</name>
    <name type="synonym">Mytilus polymorpha</name>
    <dbReference type="NCBI Taxonomy" id="45954"/>
    <lineage>
        <taxon>Eukaryota</taxon>
        <taxon>Metazoa</taxon>
        <taxon>Spiralia</taxon>
        <taxon>Lophotrochozoa</taxon>
        <taxon>Mollusca</taxon>
        <taxon>Bivalvia</taxon>
        <taxon>Autobranchia</taxon>
        <taxon>Heteroconchia</taxon>
        <taxon>Euheterodonta</taxon>
        <taxon>Imparidentia</taxon>
        <taxon>Neoheterodontei</taxon>
        <taxon>Myida</taxon>
        <taxon>Dreissenoidea</taxon>
        <taxon>Dreissenidae</taxon>
        <taxon>Dreissena</taxon>
    </lineage>
</organism>
<gene>
    <name evidence="2" type="ORF">DPMN_139814</name>
</gene>
<keyword evidence="3" id="KW-1185">Reference proteome</keyword>
<comment type="caution">
    <text evidence="2">The sequence shown here is derived from an EMBL/GenBank/DDBJ whole genome shotgun (WGS) entry which is preliminary data.</text>
</comment>
<proteinExistence type="predicted"/>